<feature type="transmembrane region" description="Helical" evidence="1">
    <location>
        <begin position="69"/>
        <end position="91"/>
    </location>
</feature>
<protein>
    <submittedName>
        <fullName evidence="3">Diguanylate cyclase (GGDEF)-like protein</fullName>
    </submittedName>
</protein>
<feature type="domain" description="GGDEF" evidence="2">
    <location>
        <begin position="249"/>
        <end position="388"/>
    </location>
</feature>
<dbReference type="GO" id="GO:0052621">
    <property type="term" value="F:diguanylate cyclase activity"/>
    <property type="evidence" value="ECO:0007669"/>
    <property type="project" value="TreeGrafter"/>
</dbReference>
<evidence type="ECO:0000313" key="3">
    <source>
        <dbReference type="EMBL" id="TCO59718.1"/>
    </source>
</evidence>
<dbReference type="GO" id="GO:1902201">
    <property type="term" value="P:negative regulation of bacterial-type flagellum-dependent cell motility"/>
    <property type="evidence" value="ECO:0007669"/>
    <property type="project" value="TreeGrafter"/>
</dbReference>
<comment type="caution">
    <text evidence="3">The sequence shown here is derived from an EMBL/GenBank/DDBJ whole genome shotgun (WGS) entry which is preliminary data.</text>
</comment>
<dbReference type="PROSITE" id="PS50887">
    <property type="entry name" value="GGDEF"/>
    <property type="match status" value="1"/>
</dbReference>
<dbReference type="InterPro" id="IPR029787">
    <property type="entry name" value="Nucleotide_cyclase"/>
</dbReference>
<dbReference type="Gene3D" id="3.30.70.270">
    <property type="match status" value="1"/>
</dbReference>
<gene>
    <name evidence="3" type="ORF">EV192_104561</name>
</gene>
<dbReference type="PANTHER" id="PTHR45138">
    <property type="entry name" value="REGULATORY COMPONENTS OF SENSORY TRANSDUCTION SYSTEM"/>
    <property type="match status" value="1"/>
</dbReference>
<dbReference type="SUPFAM" id="SSF55073">
    <property type="entry name" value="Nucleotide cyclase"/>
    <property type="match status" value="1"/>
</dbReference>
<reference evidence="3 4" key="1">
    <citation type="submission" date="2019-03" db="EMBL/GenBank/DDBJ databases">
        <title>Genomic Encyclopedia of Type Strains, Phase IV (KMG-IV): sequencing the most valuable type-strain genomes for metagenomic binning, comparative biology and taxonomic classification.</title>
        <authorList>
            <person name="Goeker M."/>
        </authorList>
    </citation>
    <scope>NUCLEOTIDE SEQUENCE [LARGE SCALE GENOMIC DNA]</scope>
    <source>
        <strain evidence="3 4">DSM 45934</strain>
    </source>
</reference>
<keyword evidence="4" id="KW-1185">Reference proteome</keyword>
<feature type="transmembrane region" description="Helical" evidence="1">
    <location>
        <begin position="174"/>
        <end position="207"/>
    </location>
</feature>
<dbReference type="GO" id="GO:0005886">
    <property type="term" value="C:plasma membrane"/>
    <property type="evidence" value="ECO:0007669"/>
    <property type="project" value="TreeGrafter"/>
</dbReference>
<dbReference type="OrthoDB" id="23692at2"/>
<proteinExistence type="predicted"/>
<dbReference type="EMBL" id="SLWS01000004">
    <property type="protein sequence ID" value="TCO59718.1"/>
    <property type="molecule type" value="Genomic_DNA"/>
</dbReference>
<dbReference type="RefSeq" id="WP_132117825.1">
    <property type="nucleotide sequence ID" value="NZ_SLWS01000004.1"/>
</dbReference>
<feature type="transmembrane region" description="Helical" evidence="1">
    <location>
        <begin position="135"/>
        <end position="153"/>
    </location>
</feature>
<dbReference type="FunFam" id="3.30.70.270:FF:000001">
    <property type="entry name" value="Diguanylate cyclase domain protein"/>
    <property type="match status" value="1"/>
</dbReference>
<dbReference type="SMART" id="SM00267">
    <property type="entry name" value="GGDEF"/>
    <property type="match status" value="1"/>
</dbReference>
<keyword evidence="1" id="KW-0812">Transmembrane</keyword>
<dbReference type="InterPro" id="IPR043128">
    <property type="entry name" value="Rev_trsase/Diguanyl_cyclase"/>
</dbReference>
<dbReference type="InterPro" id="IPR050469">
    <property type="entry name" value="Diguanylate_Cyclase"/>
</dbReference>
<evidence type="ECO:0000256" key="1">
    <source>
        <dbReference type="SAM" id="Phobius"/>
    </source>
</evidence>
<keyword evidence="1" id="KW-1133">Transmembrane helix</keyword>
<sequence length="401" mass="42052">MSPARAGVLTGLLLPPAGVAVFAGVVVPTAGIDWARASVILAAAIVTVELVRRIHTVRRNDSEPLDVTAVWSVAAAVSVHLTLAIALVLLLCAHRVLRGRRDLGCTIAWPLIAAHFAASSGAWATPGLHADTSGVFAVAAAAAVHLMVSYALTAMGQFLRDRRVSPASYADIGLTAALLVIGAVTGVFMTGTLVVVLATIPVVVTLYNAAMVQQLEGDAFVDQKTGLANAASWQAYADRVVTDAAQDRREVGVLMVDLDKFKRLNDTYGHYAGDDVLAAVGECLRSTLRQADLGGRFGGEEFTVLLPDTNVIDTIAIAERIRTSIAALRVTTIDKDGRHVVIGDVTASIGAATHPHHGATVEDCLRVADKYVYQAKNQGRNTVVGIDTENITSLVLSGGRG</sequence>
<keyword evidence="1" id="KW-0472">Membrane</keyword>
<dbReference type="Proteomes" id="UP000295680">
    <property type="component" value="Unassembled WGS sequence"/>
</dbReference>
<accession>A0A4R2JR80</accession>
<name>A0A4R2JR80_9PSEU</name>
<dbReference type="NCBIfam" id="TIGR00254">
    <property type="entry name" value="GGDEF"/>
    <property type="match status" value="1"/>
</dbReference>
<dbReference type="Pfam" id="PF00990">
    <property type="entry name" value="GGDEF"/>
    <property type="match status" value="1"/>
</dbReference>
<dbReference type="CDD" id="cd01949">
    <property type="entry name" value="GGDEF"/>
    <property type="match status" value="1"/>
</dbReference>
<dbReference type="GO" id="GO:0043709">
    <property type="term" value="P:cell adhesion involved in single-species biofilm formation"/>
    <property type="evidence" value="ECO:0007669"/>
    <property type="project" value="TreeGrafter"/>
</dbReference>
<organism evidence="3 4">
    <name type="scientific">Actinocrispum wychmicini</name>
    <dbReference type="NCBI Taxonomy" id="1213861"/>
    <lineage>
        <taxon>Bacteria</taxon>
        <taxon>Bacillati</taxon>
        <taxon>Actinomycetota</taxon>
        <taxon>Actinomycetes</taxon>
        <taxon>Pseudonocardiales</taxon>
        <taxon>Pseudonocardiaceae</taxon>
        <taxon>Actinocrispum</taxon>
    </lineage>
</organism>
<feature type="transmembrane region" description="Helical" evidence="1">
    <location>
        <begin position="103"/>
        <end position="123"/>
    </location>
</feature>
<evidence type="ECO:0000259" key="2">
    <source>
        <dbReference type="PROSITE" id="PS50887"/>
    </source>
</evidence>
<dbReference type="AlphaFoldDB" id="A0A4R2JR80"/>
<dbReference type="InterPro" id="IPR000160">
    <property type="entry name" value="GGDEF_dom"/>
</dbReference>
<dbReference type="PANTHER" id="PTHR45138:SF9">
    <property type="entry name" value="DIGUANYLATE CYCLASE DGCM-RELATED"/>
    <property type="match status" value="1"/>
</dbReference>
<evidence type="ECO:0000313" key="4">
    <source>
        <dbReference type="Proteomes" id="UP000295680"/>
    </source>
</evidence>